<dbReference type="PANTHER" id="PTHR30137">
    <property type="entry name" value="LUCIFERASE-LIKE MONOOXYGENASE"/>
    <property type="match status" value="1"/>
</dbReference>
<feature type="domain" description="Luciferase-like" evidence="1">
    <location>
        <begin position="27"/>
        <end position="269"/>
    </location>
</feature>
<protein>
    <submittedName>
        <fullName evidence="2">LLM class F420-dependent oxidoreductase</fullName>
    </submittedName>
</protein>
<proteinExistence type="predicted"/>
<organism evidence="2 3">
    <name type="scientific">Streptomyces camponoticapitis</name>
    <dbReference type="NCBI Taxonomy" id="1616125"/>
    <lineage>
        <taxon>Bacteria</taxon>
        <taxon>Bacillati</taxon>
        <taxon>Actinomycetota</taxon>
        <taxon>Actinomycetes</taxon>
        <taxon>Kitasatosporales</taxon>
        <taxon>Streptomycetaceae</taxon>
        <taxon>Streptomyces</taxon>
    </lineage>
</organism>
<dbReference type="EMBL" id="BMMV01000002">
    <property type="protein sequence ID" value="GGJ78580.1"/>
    <property type="molecule type" value="Genomic_DNA"/>
</dbReference>
<sequence length="301" mass="31871">MGYVFRMPSVNHERFGRIGIWSSALHPSDPGRVAAASAAVAELDSLGYGTIWLGGSPSLDQVAPVVEATRHITVATGILSIWEHRAQAVAEQAARLQQDAAGRFVLGLGVSHGGFTPGYARPYSTMVEYLDALDAAAAPVPASGRVLAALGPKMLKLAARRAAGAHPYLVTTEHTAEARDALGPDALLAPELTVVLDTDIDAARTVARGMLSMYLRLPNYTNNLLRLGFTEGDFADGGSDRLLAALFALGDADTVRARVQEYLDAGADHLALQVLAGDRAKDLPLAEWRTLAKALELTPRS</sequence>
<evidence type="ECO:0000313" key="3">
    <source>
        <dbReference type="Proteomes" id="UP000660265"/>
    </source>
</evidence>
<comment type="caution">
    <text evidence="2">The sequence shown here is derived from an EMBL/GenBank/DDBJ whole genome shotgun (WGS) entry which is preliminary data.</text>
</comment>
<dbReference type="Proteomes" id="UP000660265">
    <property type="component" value="Unassembled WGS sequence"/>
</dbReference>
<dbReference type="Gene3D" id="3.20.20.30">
    <property type="entry name" value="Luciferase-like domain"/>
    <property type="match status" value="1"/>
</dbReference>
<dbReference type="InterPro" id="IPR036661">
    <property type="entry name" value="Luciferase-like_sf"/>
</dbReference>
<accession>A0ABQ2E039</accession>
<evidence type="ECO:0000259" key="1">
    <source>
        <dbReference type="Pfam" id="PF00296"/>
    </source>
</evidence>
<dbReference type="InterPro" id="IPR011251">
    <property type="entry name" value="Luciferase-like_dom"/>
</dbReference>
<dbReference type="NCBIfam" id="TIGR03620">
    <property type="entry name" value="F420_MSMEG_4141"/>
    <property type="match status" value="1"/>
</dbReference>
<dbReference type="InterPro" id="IPR050766">
    <property type="entry name" value="Bact_Lucif_Oxidored"/>
</dbReference>
<gene>
    <name evidence="2" type="ORF">GCM10011583_07700</name>
</gene>
<dbReference type="Pfam" id="PF00296">
    <property type="entry name" value="Bac_luciferase"/>
    <property type="match status" value="1"/>
</dbReference>
<keyword evidence="3" id="KW-1185">Reference proteome</keyword>
<dbReference type="SUPFAM" id="SSF51679">
    <property type="entry name" value="Bacterial luciferase-like"/>
    <property type="match status" value="1"/>
</dbReference>
<reference evidence="3" key="1">
    <citation type="journal article" date="2019" name="Int. J. Syst. Evol. Microbiol.">
        <title>The Global Catalogue of Microorganisms (GCM) 10K type strain sequencing project: providing services to taxonomists for standard genome sequencing and annotation.</title>
        <authorList>
            <consortium name="The Broad Institute Genomics Platform"/>
            <consortium name="The Broad Institute Genome Sequencing Center for Infectious Disease"/>
            <person name="Wu L."/>
            <person name="Ma J."/>
        </authorList>
    </citation>
    <scope>NUCLEOTIDE SEQUENCE [LARGE SCALE GENOMIC DNA]</scope>
    <source>
        <strain evidence="3">CGMCC 4.7275</strain>
    </source>
</reference>
<evidence type="ECO:0000313" key="2">
    <source>
        <dbReference type="EMBL" id="GGJ78580.1"/>
    </source>
</evidence>
<dbReference type="InterPro" id="IPR019922">
    <property type="entry name" value="Lucif-like_OxRdatse_MSMEG_4141"/>
</dbReference>
<name>A0ABQ2E039_9ACTN</name>
<dbReference type="PANTHER" id="PTHR30137:SF18">
    <property type="entry name" value="CONSERVED PROTEIN"/>
    <property type="match status" value="1"/>
</dbReference>